<evidence type="ECO:0000313" key="2">
    <source>
        <dbReference type="EMBL" id="SEP67548.1"/>
    </source>
</evidence>
<sequence>MNEKKSDDAKPLWLKQAPITIVGVLVLGIVGSTLYDLLVKPGLTSAGRQILDAITFGSVTLKNAAYSSAAIDPTPVTSLVLLQAALAVATLPAIGLVVQSIVKREIDVLKRMSNEENNLGNSEIKQRIELKQNQIAKKLRVLVWLFWLIFLPWISVVLVAFSVHNQSVLVWRAFNANMAILEPHVTREEVLALRAKYAQMETGDAYKAIQDEMSLLANERGAKLKSIQTW</sequence>
<feature type="transmembrane region" description="Helical" evidence="1">
    <location>
        <begin position="12"/>
        <end position="35"/>
    </location>
</feature>
<name>A0A1H8ZUY0_9PROT</name>
<dbReference type="EMBL" id="FOFX01000001">
    <property type="protein sequence ID" value="SEP67548.1"/>
    <property type="molecule type" value="Genomic_DNA"/>
</dbReference>
<proteinExistence type="predicted"/>
<dbReference type="RefSeq" id="WP_074719524.1">
    <property type="nucleotide sequence ID" value="NZ_FOFX01000001.1"/>
</dbReference>
<keyword evidence="1" id="KW-0812">Transmembrane</keyword>
<feature type="transmembrane region" description="Helical" evidence="1">
    <location>
        <begin position="80"/>
        <end position="102"/>
    </location>
</feature>
<dbReference type="AlphaFoldDB" id="A0A1H8ZUY0"/>
<organism evidence="2 3">
    <name type="scientific">Nitrosomonas ureae</name>
    <dbReference type="NCBI Taxonomy" id="44577"/>
    <lineage>
        <taxon>Bacteria</taxon>
        <taxon>Pseudomonadati</taxon>
        <taxon>Pseudomonadota</taxon>
        <taxon>Betaproteobacteria</taxon>
        <taxon>Nitrosomonadales</taxon>
        <taxon>Nitrosomonadaceae</taxon>
        <taxon>Nitrosomonas</taxon>
    </lineage>
</organism>
<evidence type="ECO:0000256" key="1">
    <source>
        <dbReference type="SAM" id="Phobius"/>
    </source>
</evidence>
<keyword evidence="1" id="KW-0472">Membrane</keyword>
<feature type="transmembrane region" description="Helical" evidence="1">
    <location>
        <begin position="141"/>
        <end position="163"/>
    </location>
</feature>
<keyword evidence="1" id="KW-1133">Transmembrane helix</keyword>
<dbReference type="Proteomes" id="UP000181998">
    <property type="component" value="Unassembled WGS sequence"/>
</dbReference>
<gene>
    <name evidence="2" type="ORF">SAMN05421510_1001206</name>
</gene>
<accession>A0A1H8ZUY0</accession>
<protein>
    <submittedName>
        <fullName evidence="2">Uncharacterized protein</fullName>
    </submittedName>
</protein>
<evidence type="ECO:0000313" key="3">
    <source>
        <dbReference type="Proteomes" id="UP000181998"/>
    </source>
</evidence>
<reference evidence="2 3" key="1">
    <citation type="submission" date="2016-10" db="EMBL/GenBank/DDBJ databases">
        <authorList>
            <person name="de Groot N.N."/>
        </authorList>
    </citation>
    <scope>NUCLEOTIDE SEQUENCE [LARGE SCALE GENOMIC DNA]</scope>
    <source>
        <strain evidence="2 3">Nm9</strain>
    </source>
</reference>